<dbReference type="HOGENOM" id="CLU_1000572_0_0_5"/>
<sequence length="296" mass="32660">MLFALDMASSLSGDTTMEPTTGLILRRITQTDLSVSAHKLATLILDGIAWKDGYNGLPRGTAAFTLSSLAAKMGVSRQYLSVLLSELETSELKLEREKSNGKFAPWLFRFAAFDDGEQTHDLVSDGDDTSLSREESNKTIFTGQINIDGCSNVFRTCWAELIKAAKSALPCWNVDTQVIWERFLAFNRARGNSKVPAGFLLGFMRRWRTSLGEATRPPALPAPQPVQEPRERELHEQIKAAPSSNRQFHASDLCRVIGQAAYDARIVAVIRQFGCPRFTATLAVHGRAVLAGEISR</sequence>
<proteinExistence type="predicted"/>
<protein>
    <submittedName>
        <fullName evidence="1">Uncharacterized protein</fullName>
    </submittedName>
</protein>
<dbReference type="Proteomes" id="UP000002931">
    <property type="component" value="Unassembled WGS sequence"/>
</dbReference>
<dbReference type="AlphaFoldDB" id="A3VJD6"/>
<reference evidence="1 2" key="1">
    <citation type="journal article" date="2010" name="J. Bacteriol.">
        <title>Genome sequences of Pelagibaca bermudensis HTCC2601T and Maritimibacter alkaliphilus HTCC2654T, the type strains of two marine Roseobacter genera.</title>
        <authorList>
            <person name="Thrash J.C."/>
            <person name="Cho J.C."/>
            <person name="Ferriera S."/>
            <person name="Johnson J."/>
            <person name="Vergin K.L."/>
            <person name="Giovannoni S.J."/>
        </authorList>
    </citation>
    <scope>NUCLEOTIDE SEQUENCE [LARGE SCALE GENOMIC DNA]</scope>
    <source>
        <strain evidence="1 2">HTCC2654</strain>
    </source>
</reference>
<gene>
    <name evidence="1" type="ORF">RB2654_22688</name>
</gene>
<name>A3VJD6_9RHOB</name>
<dbReference type="EMBL" id="AAMT01000013">
    <property type="protein sequence ID" value="EAQ11743.1"/>
    <property type="molecule type" value="Genomic_DNA"/>
</dbReference>
<organism evidence="1 2">
    <name type="scientific">Maritimibacter alkaliphilus HTCC2654</name>
    <dbReference type="NCBI Taxonomy" id="314271"/>
    <lineage>
        <taxon>Bacteria</taxon>
        <taxon>Pseudomonadati</taxon>
        <taxon>Pseudomonadota</taxon>
        <taxon>Alphaproteobacteria</taxon>
        <taxon>Rhodobacterales</taxon>
        <taxon>Roseobacteraceae</taxon>
        <taxon>Maritimibacter</taxon>
    </lineage>
</organism>
<evidence type="ECO:0000313" key="2">
    <source>
        <dbReference type="Proteomes" id="UP000002931"/>
    </source>
</evidence>
<comment type="caution">
    <text evidence="1">The sequence shown here is derived from an EMBL/GenBank/DDBJ whole genome shotgun (WGS) entry which is preliminary data.</text>
</comment>
<accession>A3VJD6</accession>
<evidence type="ECO:0000313" key="1">
    <source>
        <dbReference type="EMBL" id="EAQ11743.1"/>
    </source>
</evidence>
<keyword evidence="2" id="KW-1185">Reference proteome</keyword>